<feature type="domain" description="ABC-type uncharacterised transport system" evidence="7">
    <location>
        <begin position="449"/>
        <end position="754"/>
    </location>
</feature>
<dbReference type="Pfam" id="PF12679">
    <property type="entry name" value="ABC2_membrane_2"/>
    <property type="match status" value="1"/>
</dbReference>
<feature type="domain" description="DUF7088" evidence="8">
    <location>
        <begin position="294"/>
        <end position="403"/>
    </location>
</feature>
<evidence type="ECO:0000313" key="10">
    <source>
        <dbReference type="Proteomes" id="UP000265926"/>
    </source>
</evidence>
<evidence type="ECO:0000259" key="7">
    <source>
        <dbReference type="Pfam" id="PF09822"/>
    </source>
</evidence>
<dbReference type="InterPro" id="IPR055396">
    <property type="entry name" value="DUF7088"/>
</dbReference>
<evidence type="ECO:0000256" key="6">
    <source>
        <dbReference type="SAM" id="Phobius"/>
    </source>
</evidence>
<dbReference type="GO" id="GO:0140359">
    <property type="term" value="F:ABC-type transporter activity"/>
    <property type="evidence" value="ECO:0007669"/>
    <property type="project" value="InterPro"/>
</dbReference>
<evidence type="ECO:0000313" key="9">
    <source>
        <dbReference type="EMBL" id="RIJ46229.1"/>
    </source>
</evidence>
<accession>A0A399STN4</accession>
<evidence type="ECO:0000256" key="5">
    <source>
        <dbReference type="ARBA" id="ARBA00023136"/>
    </source>
</evidence>
<reference evidence="9 10" key="1">
    <citation type="submission" date="2018-08" db="EMBL/GenBank/DDBJ databases">
        <title>Pallidiluteibacterium maritimus gen. nov., sp. nov., isolated from coastal sediment.</title>
        <authorList>
            <person name="Zhou L.Y."/>
        </authorList>
    </citation>
    <scope>NUCLEOTIDE SEQUENCE [LARGE SCALE GENOMIC DNA]</scope>
    <source>
        <strain evidence="9 10">XSD2</strain>
    </source>
</reference>
<proteinExistence type="predicted"/>
<comment type="subcellular location">
    <subcellularLocation>
        <location evidence="1">Cell membrane</location>
        <topology evidence="1">Multi-pass membrane protein</topology>
    </subcellularLocation>
</comment>
<dbReference type="GO" id="GO:0005886">
    <property type="term" value="C:plasma membrane"/>
    <property type="evidence" value="ECO:0007669"/>
    <property type="project" value="UniProtKB-SubCell"/>
</dbReference>
<dbReference type="NCBIfam" id="TIGR03521">
    <property type="entry name" value="GldG"/>
    <property type="match status" value="1"/>
</dbReference>
<feature type="transmembrane region" description="Helical" evidence="6">
    <location>
        <begin position="184"/>
        <end position="210"/>
    </location>
</feature>
<feature type="transmembrane region" description="Helical" evidence="6">
    <location>
        <begin position="151"/>
        <end position="172"/>
    </location>
</feature>
<feature type="transmembrane region" description="Helical" evidence="6">
    <location>
        <begin position="111"/>
        <end position="139"/>
    </location>
</feature>
<evidence type="ECO:0000259" key="8">
    <source>
        <dbReference type="Pfam" id="PF23357"/>
    </source>
</evidence>
<name>A0A399STN4_9BACT</name>
<dbReference type="Pfam" id="PF09822">
    <property type="entry name" value="ABC_transp_aux"/>
    <property type="match status" value="1"/>
</dbReference>
<dbReference type="AlphaFoldDB" id="A0A399STN4"/>
<protein>
    <submittedName>
        <fullName evidence="9">Gliding motility-associated ABC transporter substrate-binding protein GldG</fullName>
    </submittedName>
</protein>
<evidence type="ECO:0000256" key="2">
    <source>
        <dbReference type="ARBA" id="ARBA00022475"/>
    </source>
</evidence>
<dbReference type="Pfam" id="PF23357">
    <property type="entry name" value="DUF7088"/>
    <property type="match status" value="1"/>
</dbReference>
<dbReference type="EMBL" id="QWGR01000016">
    <property type="protein sequence ID" value="RIJ46229.1"/>
    <property type="molecule type" value="Genomic_DNA"/>
</dbReference>
<feature type="transmembrane region" description="Helical" evidence="6">
    <location>
        <begin position="266"/>
        <end position="287"/>
    </location>
</feature>
<dbReference type="InterPro" id="IPR019863">
    <property type="entry name" value="Motility-assoc_ABC-rel_GldG"/>
</dbReference>
<dbReference type="InterPro" id="IPR019196">
    <property type="entry name" value="ABC_transp_unknown"/>
</dbReference>
<evidence type="ECO:0000256" key="3">
    <source>
        <dbReference type="ARBA" id="ARBA00022692"/>
    </source>
</evidence>
<dbReference type="Proteomes" id="UP000265926">
    <property type="component" value="Unassembled WGS sequence"/>
</dbReference>
<keyword evidence="4 6" id="KW-1133">Transmembrane helix</keyword>
<dbReference type="PANTHER" id="PTHR30294:SF29">
    <property type="entry name" value="MULTIDRUG ABC TRANSPORTER PERMEASE YBHS-RELATED"/>
    <property type="match status" value="1"/>
</dbReference>
<dbReference type="OrthoDB" id="9777219at2"/>
<feature type="transmembrane region" description="Helical" evidence="6">
    <location>
        <begin position="72"/>
        <end position="90"/>
    </location>
</feature>
<keyword evidence="3 6" id="KW-0812">Transmembrane</keyword>
<evidence type="ECO:0000256" key="4">
    <source>
        <dbReference type="ARBA" id="ARBA00022989"/>
    </source>
</evidence>
<keyword evidence="2" id="KW-1003">Cell membrane</keyword>
<organism evidence="9 10">
    <name type="scientific">Maribellus luteus</name>
    <dbReference type="NCBI Taxonomy" id="2305463"/>
    <lineage>
        <taxon>Bacteria</taxon>
        <taxon>Pseudomonadati</taxon>
        <taxon>Bacteroidota</taxon>
        <taxon>Bacteroidia</taxon>
        <taxon>Marinilabiliales</taxon>
        <taxon>Prolixibacteraceae</taxon>
        <taxon>Maribellus</taxon>
    </lineage>
</organism>
<keyword evidence="5 6" id="KW-0472">Membrane</keyword>
<gene>
    <name evidence="9" type="primary">gldG</name>
    <name evidence="9" type="ORF">D1614_19865</name>
</gene>
<dbReference type="InterPro" id="IPR019860">
    <property type="entry name" value="Motility-assoc_ABC_perm_GldF"/>
</dbReference>
<sequence length="820" mass="92652">MLKASGKTFTLKLFAEVYSLFKKEIKTFLGSLIGYLAVLVFLLVSGLFLWVFPGDFNIVGSGYSTLDPFFSLAPWLYLFLIPAITMRFFADEKRSGTIELLLTRPVSAFQLVFAKFLAGMVLVFISLLPTLLYFLSVYLLGNPVGSIDTGATWGSFFGLFFLATIYVAIGVFTSSLTDNQIVSFILSMVLSFVFYLGFEFAASSGIPYWVEQMLTWLSINEHFLSASRGVIDLEDVIYFLGMTFLFLFFTAVFLRKGNVKRKIIRTRLVLVTLAVLVVFFASSSFLLRIDLTVDKRYSLSPISKQIAAEIQEPVSVEFFLEGELEPGLKKLQREVFEKVAVLNAYSSKPIRIKVTDIYQVVNPEKREEKIQELYEKGIKPTSFRHKTETGVATKLIIPGALIQIGGKEVAVNFLKSNQDFSGEYNINHSVESVEFELVNAFQKLMRGKKSTVAFLEGHGELDQYQVMDFANALSGDFEVTRVNTTLLGKYADNFDILVIAGPDQPFSEPDKYIIDQYIMNGGKVVWLIDPVKVDVDSLSRGFRTFAFPHDINLGDQLFKYGARLNYELLQDVNCSQLAVNTAPAGAQPKYTLHPWYYSPLLTPNDNHPLSRNLNRVFAEYVSSVDTVSGTPGLTKTVILSTSPYARRVKSPSSVSLQNIDNPPARELFNTPFIPVGVLMEGTFTSLYKNRMVEQWGFSSASTLNESQPSKMVVFADAGMIANLVNYSGERPQISEMGYDKVTRRAWGNKEFLMNTLFYLNDDRGIMQLRNRTIKLRLLDQVKLREQKAFWQWLNVLLPALVMALFGLVYNLVRKYRYTRS</sequence>
<evidence type="ECO:0000256" key="1">
    <source>
        <dbReference type="ARBA" id="ARBA00004651"/>
    </source>
</evidence>
<feature type="transmembrane region" description="Helical" evidence="6">
    <location>
        <begin position="236"/>
        <end position="254"/>
    </location>
</feature>
<dbReference type="InterPro" id="IPR051449">
    <property type="entry name" value="ABC-2_transporter_component"/>
</dbReference>
<feature type="transmembrane region" description="Helical" evidence="6">
    <location>
        <begin position="789"/>
        <end position="812"/>
    </location>
</feature>
<keyword evidence="10" id="KW-1185">Reference proteome</keyword>
<dbReference type="NCBIfam" id="TIGR03518">
    <property type="entry name" value="ABC_perm_GldF"/>
    <property type="match status" value="1"/>
</dbReference>
<dbReference type="PANTHER" id="PTHR30294">
    <property type="entry name" value="MEMBRANE COMPONENT OF ABC TRANSPORTER YHHJ-RELATED"/>
    <property type="match status" value="1"/>
</dbReference>
<comment type="caution">
    <text evidence="9">The sequence shown here is derived from an EMBL/GenBank/DDBJ whole genome shotgun (WGS) entry which is preliminary data.</text>
</comment>
<feature type="transmembrane region" description="Helical" evidence="6">
    <location>
        <begin position="32"/>
        <end position="52"/>
    </location>
</feature>